<reference evidence="1" key="2">
    <citation type="submission" date="2019-11" db="EMBL/GenBank/DDBJ databases">
        <title>Improved Assembly of Tolypothrix boutellei genome.</title>
        <authorList>
            <person name="Sarangi A.N."/>
            <person name="Mukherjee M."/>
            <person name="Ghosh S."/>
            <person name="Singh D."/>
            <person name="Das A."/>
            <person name="Kant S."/>
            <person name="Prusty A."/>
            <person name="Tripathy S."/>
        </authorList>
    </citation>
    <scope>NUCLEOTIDE SEQUENCE</scope>
    <source>
        <strain evidence="1">VB521301</strain>
    </source>
</reference>
<dbReference type="EMBL" id="JHEG04000001">
    <property type="protein sequence ID" value="KAF3889831.1"/>
    <property type="molecule type" value="Genomic_DNA"/>
</dbReference>
<dbReference type="Proteomes" id="UP000029738">
    <property type="component" value="Unassembled WGS sequence"/>
</dbReference>
<comment type="caution">
    <text evidence="1">The sequence shown here is derived from an EMBL/GenBank/DDBJ whole genome shotgun (WGS) entry which is preliminary data.</text>
</comment>
<name>A0A8S9TB88_9CYAN</name>
<dbReference type="AlphaFoldDB" id="A0A8S9TB88"/>
<keyword evidence="2" id="KW-1185">Reference proteome</keyword>
<protein>
    <submittedName>
        <fullName evidence="1">Uncharacterized protein</fullName>
    </submittedName>
</protein>
<gene>
    <name evidence="1" type="ORF">DA73_0400033470</name>
</gene>
<sequence>MLILDIIILMSANTTLLALLLVLKDFDVTLTPSENTELETIGEQLALDFPQRWNDIQERLMKLISSNTSLYQRYQATKAKLEIMDSHLLASLLPNKGELEKELVTNSKREVRGYKPPRLAKPDSGNEIVNDIVVPILRSDEPSEKAKQLSFLERLQKKLYQ</sequence>
<dbReference type="RefSeq" id="WP_038073280.1">
    <property type="nucleotide sequence ID" value="NZ_JHEG04000001.1"/>
</dbReference>
<evidence type="ECO:0000313" key="2">
    <source>
        <dbReference type="Proteomes" id="UP000029738"/>
    </source>
</evidence>
<accession>A0A8S9TB88</accession>
<dbReference type="OrthoDB" id="513347at2"/>
<proteinExistence type="predicted"/>
<organism evidence="1 2">
    <name type="scientific">Tolypothrix bouteillei VB521301</name>
    <dbReference type="NCBI Taxonomy" id="1479485"/>
    <lineage>
        <taxon>Bacteria</taxon>
        <taxon>Bacillati</taxon>
        <taxon>Cyanobacteriota</taxon>
        <taxon>Cyanophyceae</taxon>
        <taxon>Nostocales</taxon>
        <taxon>Tolypothrichaceae</taxon>
        <taxon>Tolypothrix</taxon>
    </lineage>
</organism>
<evidence type="ECO:0000313" key="1">
    <source>
        <dbReference type="EMBL" id="KAF3889831.1"/>
    </source>
</evidence>
<reference evidence="1" key="1">
    <citation type="journal article" date="2015" name="Genome Announc.">
        <title>Draft Genome Sequence of Tolypothrix boutellei Strain VB521301.</title>
        <authorList>
            <person name="Chandrababunaidu M.M."/>
            <person name="Singh D."/>
            <person name="Sen D."/>
            <person name="Bhan S."/>
            <person name="Das S."/>
            <person name="Gupta A."/>
            <person name="Adhikary S.P."/>
            <person name="Tripathy S."/>
        </authorList>
    </citation>
    <scope>NUCLEOTIDE SEQUENCE</scope>
    <source>
        <strain evidence="1">VB521301</strain>
    </source>
</reference>